<dbReference type="InParanoid" id="A0A0B2UIJ1"/>
<keyword evidence="1" id="KW-0812">Transmembrane</keyword>
<dbReference type="GeneID" id="26262601"/>
<organism evidence="2 3">
    <name type="scientific">Ordospora colligata OC4</name>
    <dbReference type="NCBI Taxonomy" id="1354746"/>
    <lineage>
        <taxon>Eukaryota</taxon>
        <taxon>Fungi</taxon>
        <taxon>Fungi incertae sedis</taxon>
        <taxon>Microsporidia</taxon>
        <taxon>Ordosporidae</taxon>
        <taxon>Ordospora</taxon>
    </lineage>
</organism>
<evidence type="ECO:0000256" key="1">
    <source>
        <dbReference type="SAM" id="Phobius"/>
    </source>
</evidence>
<dbReference type="Proteomes" id="UP000031056">
    <property type="component" value="Unassembled WGS sequence"/>
</dbReference>
<accession>A0A0B2UIJ1</accession>
<evidence type="ECO:0000313" key="3">
    <source>
        <dbReference type="Proteomes" id="UP000031056"/>
    </source>
</evidence>
<keyword evidence="1" id="KW-0472">Membrane</keyword>
<keyword evidence="3" id="KW-1185">Reference proteome</keyword>
<evidence type="ECO:0000313" key="2">
    <source>
        <dbReference type="EMBL" id="KHN68862.1"/>
    </source>
</evidence>
<dbReference type="HOGENOM" id="CLU_921425_0_0_1"/>
<sequence length="302" mass="34994">MSISNFMTTKEKDYVAECLRKNTRHFRANIDCSALFDPNAGKIEVKEEEGEPRKSVCLVFGKKGKKSSKASRISFGIEPECARIELRNTLMLEEIIDLYTINKHCKISETDFEENRRLIESRMQSNFDALVTNRKFFWFLKDYLMNANNSQKHEVLNHLQRTFQHVKDVPAFYELIGTLVDDIPRIPYEDLDPGFVSTFIFFPCGVILATLLLLQNNELCSVMYESTVSKSIELYPSDRYSWQFFSVLISLVDADKQSEIVKLLKPCIIEAVNRYNETEECYVKLFLDAIGIGIEEIQEIPM</sequence>
<dbReference type="VEuPathDB" id="MicrosporidiaDB:M896_120840"/>
<name>A0A0B2UIJ1_9MICR</name>
<proteinExistence type="predicted"/>
<reference evidence="2 3" key="1">
    <citation type="journal article" date="2014" name="MBio">
        <title>The Ordospora colligata genome; evolution of extreme reduction in microsporidia and host-to-parasite horizontal gene transfer.</title>
        <authorList>
            <person name="Pombert J.-F."/>
            <person name="Haag K.L."/>
            <person name="Beidas S."/>
            <person name="Ebert D."/>
            <person name="Keeling P.J."/>
        </authorList>
    </citation>
    <scope>NUCLEOTIDE SEQUENCE [LARGE SCALE GENOMIC DNA]</scope>
    <source>
        <strain evidence="2 3">OC4</strain>
    </source>
</reference>
<feature type="transmembrane region" description="Helical" evidence="1">
    <location>
        <begin position="194"/>
        <end position="214"/>
    </location>
</feature>
<dbReference type="OrthoDB" id="2190237at2759"/>
<comment type="caution">
    <text evidence="2">The sequence shown here is derived from an EMBL/GenBank/DDBJ whole genome shotgun (WGS) entry which is preliminary data.</text>
</comment>
<dbReference type="EMBL" id="JOKQ01000012">
    <property type="protein sequence ID" value="KHN68862.1"/>
    <property type="molecule type" value="Genomic_DNA"/>
</dbReference>
<dbReference type="AlphaFoldDB" id="A0A0B2UIJ1"/>
<keyword evidence="1" id="KW-1133">Transmembrane helix</keyword>
<dbReference type="RefSeq" id="XP_014562904.1">
    <property type="nucleotide sequence ID" value="XM_014707418.1"/>
</dbReference>
<gene>
    <name evidence="2" type="ORF">M896_120840</name>
</gene>
<protein>
    <submittedName>
        <fullName evidence="2">Uncharacterized protein</fullName>
    </submittedName>
</protein>